<feature type="signal peptide" evidence="3">
    <location>
        <begin position="1"/>
        <end position="20"/>
    </location>
</feature>
<feature type="domain" description="Fungal lipase-type" evidence="4">
    <location>
        <begin position="89"/>
        <end position="230"/>
    </location>
</feature>
<dbReference type="GeneID" id="35603463"/>
<organism evidence="5 6">
    <name type="scientific">Ramularia collo-cygni</name>
    <dbReference type="NCBI Taxonomy" id="112498"/>
    <lineage>
        <taxon>Eukaryota</taxon>
        <taxon>Fungi</taxon>
        <taxon>Dikarya</taxon>
        <taxon>Ascomycota</taxon>
        <taxon>Pezizomycotina</taxon>
        <taxon>Dothideomycetes</taxon>
        <taxon>Dothideomycetidae</taxon>
        <taxon>Mycosphaerellales</taxon>
        <taxon>Mycosphaerellaceae</taxon>
        <taxon>Ramularia</taxon>
    </lineage>
</organism>
<accession>A0A2D3V710</accession>
<feature type="chain" id="PRO_5013669466" description="Fungal lipase-type domain-containing protein" evidence="3">
    <location>
        <begin position="21"/>
        <end position="308"/>
    </location>
</feature>
<evidence type="ECO:0000259" key="4">
    <source>
        <dbReference type="Pfam" id="PF01764"/>
    </source>
</evidence>
<dbReference type="PANTHER" id="PTHR46640">
    <property type="entry name" value="TRIACYLGLYCEROL LIPASE, PUTATIVE (AFU_ORTHOLOGUE AFUA_6G06510)-RELATED"/>
    <property type="match status" value="1"/>
</dbReference>
<dbReference type="AlphaFoldDB" id="A0A2D3V710"/>
<dbReference type="InterPro" id="IPR051299">
    <property type="entry name" value="AB_hydrolase_lip/est"/>
</dbReference>
<dbReference type="Pfam" id="PF01764">
    <property type="entry name" value="Lipase_3"/>
    <property type="match status" value="1"/>
</dbReference>
<dbReference type="OrthoDB" id="426718at2759"/>
<dbReference type="STRING" id="112498.A0A2D3V710"/>
<dbReference type="SUPFAM" id="SSF53474">
    <property type="entry name" value="alpha/beta-Hydrolases"/>
    <property type="match status" value="1"/>
</dbReference>
<reference evidence="5 6" key="1">
    <citation type="submission" date="2016-03" db="EMBL/GenBank/DDBJ databases">
        <authorList>
            <person name="Ploux O."/>
        </authorList>
    </citation>
    <scope>NUCLEOTIDE SEQUENCE [LARGE SCALE GENOMIC DNA]</scope>
    <source>
        <strain evidence="5 6">URUG2</strain>
    </source>
</reference>
<dbReference type="RefSeq" id="XP_023629384.1">
    <property type="nucleotide sequence ID" value="XM_023773616.1"/>
</dbReference>
<name>A0A2D3V710_9PEZI</name>
<dbReference type="InterPro" id="IPR029058">
    <property type="entry name" value="AB_hydrolase_fold"/>
</dbReference>
<dbReference type="GO" id="GO:0016787">
    <property type="term" value="F:hydrolase activity"/>
    <property type="evidence" value="ECO:0007669"/>
    <property type="project" value="UniProtKB-KW"/>
</dbReference>
<dbReference type="PANTHER" id="PTHR46640:SF1">
    <property type="entry name" value="FUNGAL LIPASE-LIKE DOMAIN-CONTAINING PROTEIN-RELATED"/>
    <property type="match status" value="1"/>
</dbReference>
<dbReference type="GO" id="GO:0006629">
    <property type="term" value="P:lipid metabolic process"/>
    <property type="evidence" value="ECO:0007669"/>
    <property type="project" value="InterPro"/>
</dbReference>
<dbReference type="InterPro" id="IPR002921">
    <property type="entry name" value="Fungal_lipase-type"/>
</dbReference>
<dbReference type="Proteomes" id="UP000225277">
    <property type="component" value="Unassembled WGS sequence"/>
</dbReference>
<sequence>MRTSSCVAALLASTFTNAAAVIIPRQSKPKTQVSETLYQELLYYGRYAPTYPEAPCQNPPSNTVVQGFANSNPDTEMTLFRSDTDRELVMAFPGTASLGDLLTDLGSIMVPYNSSGIYCPDCKVHAGVLNAWNGIEPQAKEVLDQAIAQYPNYKFVIVGHSLGAAIAQFAYNGLASQGYKIRAAYTYGQFRVGNPAFADLVDKLSGSSDTCVGNYHRVTHADDGVPQILTTQEGYRHPRNEYWFEAGPGNNSAVTTTFQCHGQEPTDCNYSQFAIGVVGINLAHIKYPGVNIVGCGGFGPLVGTELPF</sequence>
<protein>
    <recommendedName>
        <fullName evidence="4">Fungal lipase-type domain-containing protein</fullName>
    </recommendedName>
</protein>
<proteinExistence type="predicted"/>
<evidence type="ECO:0000313" key="5">
    <source>
        <dbReference type="EMBL" id="CZT22660.1"/>
    </source>
</evidence>
<gene>
    <name evidence="5" type="ORF">RCC_08365</name>
</gene>
<evidence type="ECO:0000256" key="2">
    <source>
        <dbReference type="ARBA" id="ARBA00022801"/>
    </source>
</evidence>
<evidence type="ECO:0000313" key="6">
    <source>
        <dbReference type="Proteomes" id="UP000225277"/>
    </source>
</evidence>
<dbReference type="EMBL" id="FJUY01000014">
    <property type="protein sequence ID" value="CZT22660.1"/>
    <property type="molecule type" value="Genomic_DNA"/>
</dbReference>
<dbReference type="CDD" id="cd00519">
    <property type="entry name" value="Lipase_3"/>
    <property type="match status" value="1"/>
</dbReference>
<dbReference type="Gene3D" id="3.40.50.1820">
    <property type="entry name" value="alpha/beta hydrolase"/>
    <property type="match status" value="1"/>
</dbReference>
<evidence type="ECO:0000256" key="3">
    <source>
        <dbReference type="SAM" id="SignalP"/>
    </source>
</evidence>
<keyword evidence="1 3" id="KW-0732">Signal</keyword>
<keyword evidence="6" id="KW-1185">Reference proteome</keyword>
<evidence type="ECO:0000256" key="1">
    <source>
        <dbReference type="ARBA" id="ARBA00022729"/>
    </source>
</evidence>
<keyword evidence="2" id="KW-0378">Hydrolase</keyword>